<evidence type="ECO:0000259" key="3">
    <source>
        <dbReference type="PROSITE" id="PS51138"/>
    </source>
</evidence>
<dbReference type="PANTHER" id="PTHR33432">
    <property type="entry name" value="PROTEIN EMSY-LIKE 4"/>
    <property type="match status" value="1"/>
</dbReference>
<feature type="domain" description="ENT" evidence="3">
    <location>
        <begin position="59"/>
        <end position="146"/>
    </location>
</feature>
<organism evidence="4 5">
    <name type="scientific">Panicum virgatum</name>
    <name type="common">Blackwell switchgrass</name>
    <dbReference type="NCBI Taxonomy" id="38727"/>
    <lineage>
        <taxon>Eukaryota</taxon>
        <taxon>Viridiplantae</taxon>
        <taxon>Streptophyta</taxon>
        <taxon>Embryophyta</taxon>
        <taxon>Tracheophyta</taxon>
        <taxon>Spermatophyta</taxon>
        <taxon>Magnoliopsida</taxon>
        <taxon>Liliopsida</taxon>
        <taxon>Poales</taxon>
        <taxon>Poaceae</taxon>
        <taxon>PACMAD clade</taxon>
        <taxon>Panicoideae</taxon>
        <taxon>Panicodae</taxon>
        <taxon>Paniceae</taxon>
        <taxon>Panicinae</taxon>
        <taxon>Panicum</taxon>
        <taxon>Panicum sect. Hiantes</taxon>
    </lineage>
</organism>
<gene>
    <name evidence="4" type="ORF">PVAP13_6NG314500</name>
</gene>
<dbReference type="SUPFAM" id="SSF158639">
    <property type="entry name" value="ENT-like"/>
    <property type="match status" value="1"/>
</dbReference>
<dbReference type="InterPro" id="IPR036142">
    <property type="entry name" value="ENT_dom-like_sf"/>
</dbReference>
<dbReference type="PROSITE" id="PS51138">
    <property type="entry name" value="ENT"/>
    <property type="match status" value="1"/>
</dbReference>
<keyword evidence="2" id="KW-0539">Nucleus</keyword>
<dbReference type="InterPro" id="IPR005491">
    <property type="entry name" value="ENT_dom"/>
</dbReference>
<dbReference type="GO" id="GO:0050832">
    <property type="term" value="P:defense response to fungus"/>
    <property type="evidence" value="ECO:0007669"/>
    <property type="project" value="InterPro"/>
</dbReference>
<accession>A0A8T0R2R0</accession>
<proteinExistence type="predicted"/>
<dbReference type="GO" id="GO:0005634">
    <property type="term" value="C:nucleus"/>
    <property type="evidence" value="ECO:0007669"/>
    <property type="project" value="UniProtKB-SubCell"/>
</dbReference>
<sequence>MEYRHRAFDSSALDYFPLILGTDDELPPTYKFRGPGVHFSGYWRSLSGTLSQPRPHSILDTDIHQMEQQAYTGVLRAFKMQSDALTWEKESLITELRRELKVSDEEHRALLNKVNEEEVVHRIRQSRQGNGMQSSLHRNSVVAHNLVPLKRQKKYHHVPVYSLPAGPQSPIMHLHAVAGNKANTMAPENIRWGSAYQTLPNQVGWLSSDGAMRGTGRIGERFHDHGYHAPNGITLFNYNHIDVPNSGNLVKKVERVLSHPDVYAIQKAKKLLIDQEQSLLDAIAKLDEASDGESDDILLLEGRIGAI</sequence>
<comment type="subcellular location">
    <subcellularLocation>
        <location evidence="1">Nucleus</location>
    </subcellularLocation>
</comment>
<dbReference type="Gene3D" id="1.10.1240.40">
    <property type="entry name" value="ENT domain"/>
    <property type="match status" value="1"/>
</dbReference>
<dbReference type="Proteomes" id="UP000823388">
    <property type="component" value="Chromosome 6N"/>
</dbReference>
<evidence type="ECO:0000313" key="4">
    <source>
        <dbReference type="EMBL" id="KAG2579861.1"/>
    </source>
</evidence>
<reference evidence="4" key="1">
    <citation type="submission" date="2020-05" db="EMBL/GenBank/DDBJ databases">
        <title>WGS assembly of Panicum virgatum.</title>
        <authorList>
            <person name="Lovell J.T."/>
            <person name="Jenkins J."/>
            <person name="Shu S."/>
            <person name="Juenger T.E."/>
            <person name="Schmutz J."/>
        </authorList>
    </citation>
    <scope>NUCLEOTIDE SEQUENCE</scope>
    <source>
        <strain evidence="4">AP13</strain>
    </source>
</reference>
<evidence type="ECO:0000313" key="5">
    <source>
        <dbReference type="Proteomes" id="UP000823388"/>
    </source>
</evidence>
<keyword evidence="5" id="KW-1185">Reference proteome</keyword>
<protein>
    <recommendedName>
        <fullName evidence="3">ENT domain-containing protein</fullName>
    </recommendedName>
</protein>
<dbReference type="InterPro" id="IPR033485">
    <property type="entry name" value="EMSY-LIKE_plant"/>
</dbReference>
<dbReference type="AlphaFoldDB" id="A0A8T0R2R0"/>
<dbReference type="EMBL" id="CM029048">
    <property type="protein sequence ID" value="KAG2579861.1"/>
    <property type="molecule type" value="Genomic_DNA"/>
</dbReference>
<dbReference type="PANTHER" id="PTHR33432:SF4">
    <property type="entry name" value="OS08G0510500 PROTEIN"/>
    <property type="match status" value="1"/>
</dbReference>
<dbReference type="OrthoDB" id="1737049at2759"/>
<comment type="caution">
    <text evidence="4">The sequence shown here is derived from an EMBL/GenBank/DDBJ whole genome shotgun (WGS) entry which is preliminary data.</text>
</comment>
<dbReference type="SMART" id="SM01191">
    <property type="entry name" value="ENT"/>
    <property type="match status" value="1"/>
</dbReference>
<evidence type="ECO:0000256" key="2">
    <source>
        <dbReference type="ARBA" id="ARBA00023242"/>
    </source>
</evidence>
<evidence type="ECO:0000256" key="1">
    <source>
        <dbReference type="ARBA" id="ARBA00004123"/>
    </source>
</evidence>
<dbReference type="Pfam" id="PF03735">
    <property type="entry name" value="ENT"/>
    <property type="match status" value="1"/>
</dbReference>
<name>A0A8T0R2R0_PANVG</name>